<dbReference type="Gene3D" id="3.40.50.300">
    <property type="entry name" value="P-loop containing nucleotide triphosphate hydrolases"/>
    <property type="match status" value="1"/>
</dbReference>
<evidence type="ECO:0000313" key="13">
    <source>
        <dbReference type="Proteomes" id="UP000294576"/>
    </source>
</evidence>
<dbReference type="SMART" id="SM00382">
    <property type="entry name" value="AAA"/>
    <property type="match status" value="1"/>
</dbReference>
<evidence type="ECO:0000259" key="10">
    <source>
        <dbReference type="PROSITE" id="PS50893"/>
    </source>
</evidence>
<evidence type="ECO:0000313" key="12">
    <source>
        <dbReference type="EMBL" id="TCU18200.1"/>
    </source>
</evidence>
<dbReference type="PANTHER" id="PTHR43394:SF1">
    <property type="entry name" value="ATP-BINDING CASSETTE SUB-FAMILY B MEMBER 10, MITOCHONDRIAL"/>
    <property type="match status" value="1"/>
</dbReference>
<dbReference type="SUPFAM" id="SSF52540">
    <property type="entry name" value="P-loop containing nucleoside triphosphate hydrolases"/>
    <property type="match status" value="1"/>
</dbReference>
<dbReference type="InterPro" id="IPR039421">
    <property type="entry name" value="Type_1_exporter"/>
</dbReference>
<evidence type="ECO:0000256" key="8">
    <source>
        <dbReference type="SAM" id="MobiDB-lite"/>
    </source>
</evidence>
<feature type="region of interest" description="Disordered" evidence="8">
    <location>
        <begin position="557"/>
        <end position="596"/>
    </location>
</feature>
<keyword evidence="4" id="KW-0547">Nucleotide-binding</keyword>
<keyword evidence="5" id="KW-0067">ATP-binding</keyword>
<dbReference type="InterPro" id="IPR003439">
    <property type="entry name" value="ABC_transporter-like_ATP-bd"/>
</dbReference>
<proteinExistence type="inferred from homology"/>
<evidence type="ECO:0000256" key="3">
    <source>
        <dbReference type="ARBA" id="ARBA00022692"/>
    </source>
</evidence>
<dbReference type="GO" id="GO:0005886">
    <property type="term" value="C:plasma membrane"/>
    <property type="evidence" value="ECO:0007669"/>
    <property type="project" value="UniProtKB-SubCell"/>
</dbReference>
<dbReference type="GO" id="GO:0005524">
    <property type="term" value="F:ATP binding"/>
    <property type="evidence" value="ECO:0007669"/>
    <property type="project" value="UniProtKB-KW"/>
</dbReference>
<keyword evidence="7 9" id="KW-0472">Membrane</keyword>
<evidence type="ECO:0000256" key="7">
    <source>
        <dbReference type="ARBA" id="ARBA00023136"/>
    </source>
</evidence>
<feature type="transmembrane region" description="Helical" evidence="9">
    <location>
        <begin position="246"/>
        <end position="266"/>
    </location>
</feature>
<dbReference type="RefSeq" id="WP_132560610.1">
    <property type="nucleotide sequence ID" value="NZ_SMBH01000003.1"/>
</dbReference>
<keyword evidence="3 9" id="KW-0812">Transmembrane</keyword>
<dbReference type="Proteomes" id="UP000294576">
    <property type="component" value="Unassembled WGS sequence"/>
</dbReference>
<feature type="transmembrane region" description="Helical" evidence="9">
    <location>
        <begin position="162"/>
        <end position="181"/>
    </location>
</feature>
<keyword evidence="6 9" id="KW-1133">Transmembrane helix</keyword>
<dbReference type="Pfam" id="PF00005">
    <property type="entry name" value="ABC_tran"/>
    <property type="match status" value="1"/>
</dbReference>
<evidence type="ECO:0000256" key="5">
    <source>
        <dbReference type="ARBA" id="ARBA00022840"/>
    </source>
</evidence>
<dbReference type="InterPro" id="IPR011527">
    <property type="entry name" value="ABC1_TM_dom"/>
</dbReference>
<sequence>MCKLDTNDVNALRTIFQGASKRHVAFVLGLIALNTVATIGTPVIFGRLIDGLTAGSLAFPALLFCLYALVVGSARFITDLSFRLVEFIELDVIHHAGVKLFDAVLRKKASLSHHYQAGFMVDAVRNMQDSYGIYVFLVFSTLFPSVLETIVAAFVVAAVINWQIGLLVLAYAIAIVALTYISNEKAKIKQEEAIATLAESAEVLGEAMGSFQVIKAAQGGGWFAQIYRSLREEARRNWQQYHRIRLTFALARSLAFALQLALMYFVSVRLYESGTISVGQIVIFNGLILQLNRPSELIAGALEDLLSARQLQDGYKKIMDYPEFSAIPIAKQHSMVDREAGQQNAVEFRNVTFSYDGGTPILDNFSTRFQKGRLNFITGPSGVGKTTLLRLLLRFVEDYDGDITILGRDLVSYSEPELFSTIGYVPQSPDILAASLADNVRLGSNITDEAIDGALQKVGLIRMVERLPQSIHTHVGRGGVALSGGEMQRVAIARAIIQRPRVLLLDEPSSALDAHTERNIFKHLRVLRYDMTIIAITHRTSMIEEDDFVLDFAKGSKSRSVVAERSHRKDAAKQKSIQSEEHRHAEASREPEHRQV</sequence>
<accession>A0A4R3Q9T4</accession>
<feature type="transmembrane region" description="Helical" evidence="9">
    <location>
        <begin position="57"/>
        <end position="77"/>
    </location>
</feature>
<organism evidence="12 13">
    <name type="scientific">Rhizobium sullae</name>
    <name type="common">Rhizobium hedysari</name>
    <dbReference type="NCBI Taxonomy" id="50338"/>
    <lineage>
        <taxon>Bacteria</taxon>
        <taxon>Pseudomonadati</taxon>
        <taxon>Pseudomonadota</taxon>
        <taxon>Alphaproteobacteria</taxon>
        <taxon>Hyphomicrobiales</taxon>
        <taxon>Rhizobiaceae</taxon>
        <taxon>Rhizobium/Agrobacterium group</taxon>
        <taxon>Rhizobium</taxon>
    </lineage>
</organism>
<comment type="similarity">
    <text evidence="2">Belongs to the ABC transporter superfamily.</text>
</comment>
<dbReference type="PROSITE" id="PS00211">
    <property type="entry name" value="ABC_TRANSPORTER_1"/>
    <property type="match status" value="1"/>
</dbReference>
<feature type="domain" description="ABC transporter" evidence="10">
    <location>
        <begin position="346"/>
        <end position="579"/>
    </location>
</feature>
<dbReference type="SUPFAM" id="SSF90123">
    <property type="entry name" value="ABC transporter transmembrane region"/>
    <property type="match status" value="1"/>
</dbReference>
<name>A0A4R3Q9T4_RHISU</name>
<evidence type="ECO:0000256" key="6">
    <source>
        <dbReference type="ARBA" id="ARBA00022989"/>
    </source>
</evidence>
<evidence type="ECO:0000256" key="4">
    <source>
        <dbReference type="ARBA" id="ARBA00022741"/>
    </source>
</evidence>
<gene>
    <name evidence="12" type="ORF">EV132_103320</name>
</gene>
<evidence type="ECO:0000259" key="11">
    <source>
        <dbReference type="PROSITE" id="PS50929"/>
    </source>
</evidence>
<dbReference type="AlphaFoldDB" id="A0A4R3Q9T4"/>
<dbReference type="InterPro" id="IPR017871">
    <property type="entry name" value="ABC_transporter-like_CS"/>
</dbReference>
<dbReference type="GO" id="GO:0016887">
    <property type="term" value="F:ATP hydrolysis activity"/>
    <property type="evidence" value="ECO:0007669"/>
    <property type="project" value="InterPro"/>
</dbReference>
<dbReference type="EMBL" id="SMBH01000003">
    <property type="protein sequence ID" value="TCU18200.1"/>
    <property type="molecule type" value="Genomic_DNA"/>
</dbReference>
<feature type="transmembrane region" description="Helical" evidence="9">
    <location>
        <begin position="23"/>
        <end position="45"/>
    </location>
</feature>
<comment type="subcellular location">
    <subcellularLocation>
        <location evidence="1">Cell membrane</location>
        <topology evidence="1">Multi-pass membrane protein</topology>
    </subcellularLocation>
</comment>
<evidence type="ECO:0000256" key="9">
    <source>
        <dbReference type="SAM" id="Phobius"/>
    </source>
</evidence>
<dbReference type="InterPro" id="IPR003593">
    <property type="entry name" value="AAA+_ATPase"/>
</dbReference>
<dbReference type="InterPro" id="IPR027417">
    <property type="entry name" value="P-loop_NTPase"/>
</dbReference>
<dbReference type="GO" id="GO:0015421">
    <property type="term" value="F:ABC-type oligopeptide transporter activity"/>
    <property type="evidence" value="ECO:0007669"/>
    <property type="project" value="TreeGrafter"/>
</dbReference>
<dbReference type="Pfam" id="PF00664">
    <property type="entry name" value="ABC_membrane"/>
    <property type="match status" value="1"/>
</dbReference>
<dbReference type="PROSITE" id="PS50893">
    <property type="entry name" value="ABC_TRANSPORTER_2"/>
    <property type="match status" value="1"/>
</dbReference>
<feature type="transmembrane region" description="Helical" evidence="9">
    <location>
        <begin position="133"/>
        <end position="156"/>
    </location>
</feature>
<reference evidence="12 13" key="1">
    <citation type="submission" date="2019-03" db="EMBL/GenBank/DDBJ databases">
        <title>Genomic Encyclopedia of Type Strains, Phase IV (KMG-V): Genome sequencing to study the core and pangenomes of soil and plant-associated prokaryotes.</title>
        <authorList>
            <person name="Whitman W."/>
        </authorList>
    </citation>
    <scope>NUCLEOTIDE SEQUENCE [LARGE SCALE GENOMIC DNA]</scope>
    <source>
        <strain evidence="12 13">Hc14</strain>
    </source>
</reference>
<dbReference type="CDD" id="cd03228">
    <property type="entry name" value="ABCC_MRP_Like"/>
    <property type="match status" value="1"/>
</dbReference>
<comment type="caution">
    <text evidence="12">The sequence shown here is derived from an EMBL/GenBank/DDBJ whole genome shotgun (WGS) entry which is preliminary data.</text>
</comment>
<dbReference type="PANTHER" id="PTHR43394">
    <property type="entry name" value="ATP-DEPENDENT PERMEASE MDL1, MITOCHONDRIAL"/>
    <property type="match status" value="1"/>
</dbReference>
<dbReference type="InterPro" id="IPR036640">
    <property type="entry name" value="ABC1_TM_sf"/>
</dbReference>
<protein>
    <submittedName>
        <fullName evidence="12">ABC-type multidrug transport system fused ATPase/permease subunit</fullName>
    </submittedName>
</protein>
<evidence type="ECO:0000256" key="2">
    <source>
        <dbReference type="ARBA" id="ARBA00005417"/>
    </source>
</evidence>
<evidence type="ECO:0000256" key="1">
    <source>
        <dbReference type="ARBA" id="ARBA00004651"/>
    </source>
</evidence>
<feature type="domain" description="ABC transmembrane type-1" evidence="11">
    <location>
        <begin position="25"/>
        <end position="307"/>
    </location>
</feature>
<dbReference type="Gene3D" id="1.20.1560.10">
    <property type="entry name" value="ABC transporter type 1, transmembrane domain"/>
    <property type="match status" value="1"/>
</dbReference>
<feature type="compositionally biased region" description="Basic and acidic residues" evidence="8">
    <location>
        <begin position="562"/>
        <end position="596"/>
    </location>
</feature>
<dbReference type="PROSITE" id="PS50929">
    <property type="entry name" value="ABC_TM1F"/>
    <property type="match status" value="1"/>
</dbReference>